<dbReference type="InterPro" id="IPR005158">
    <property type="entry name" value="BTAD"/>
</dbReference>
<feature type="domain" description="Bacterial transcriptional activator" evidence="1">
    <location>
        <begin position="98"/>
        <end position="231"/>
    </location>
</feature>
<dbReference type="SUPFAM" id="SSF48452">
    <property type="entry name" value="TPR-like"/>
    <property type="match status" value="2"/>
</dbReference>
<sequence>MTDHPVQLRLLGRLTLCRQGVQIPLPSSRKVRGLLALLAVTPGPLPRSRVCDLLCDSSSDPRGELRWCLSRLRAVLDDASKPRVDAAADAISLDLSDCDVDVFHIARLREPGLETLNVSQLRQLGELYTGDFAEGLELDRNPEFASWLGSQRRRFRADHVAVLEQLVSRLGEQEHGEAGACLEKWLQLAPFDRRAHESLLQRLSMAGRIKEGEAHLEATIRLFEAEGVEWLPIRECWRAARRHASQHVQTPRIEVNAAVPAAVAAESSTNKPRRASICVMPFSDHSLEPGARGGLADWLTEDIITRLAKLRVLFVIARGSVFALCERNVPPDEAARLLAVDYVASGSVRRYQGRLNVTAQLAEAATGRIVWADDFSYSLDAAFDVLEEIGNRIVICLAGQIEAAERNRAVLKPPNSLDAWEAYHRGLWHMYRFNADDNRHAAHYFQLAVKQDRTFARAHAGLSFTHFQNVFLHWSTERDREIERAYAAAADSVVADDLDPAAHWAMGRAQWLRGHVDDSVFELQRSVSLSPNFALGHYTLGFVQSQEGDAQSAIESSDTSRRLSPFDPLMFAMLASRAMALFRLQRFEEAADWASKAAVRPNAHVNVQAVAINWLAAAGRLEEARAQVAALRRVAPGYGIEDFFRAFRFTSETRESFRRAAAKVGF</sequence>
<dbReference type="Gene3D" id="3.40.50.10610">
    <property type="entry name" value="ABC-type transport auxiliary lipoprotein component"/>
    <property type="match status" value="1"/>
</dbReference>
<name>A0ABS1WUN5_9GAMM</name>
<dbReference type="EMBL" id="JAEVLS010000002">
    <property type="protein sequence ID" value="MBM0104694.1"/>
    <property type="molecule type" value="Genomic_DNA"/>
</dbReference>
<dbReference type="Gene3D" id="1.10.10.10">
    <property type="entry name" value="Winged helix-like DNA-binding domain superfamily/Winged helix DNA-binding domain"/>
    <property type="match status" value="1"/>
</dbReference>
<protein>
    <recommendedName>
        <fullName evidence="1">Bacterial transcriptional activator domain-containing protein</fullName>
    </recommendedName>
</protein>
<proteinExistence type="predicted"/>
<dbReference type="InterPro" id="IPR051677">
    <property type="entry name" value="AfsR-DnrI-RedD_regulator"/>
</dbReference>
<dbReference type="PANTHER" id="PTHR35807">
    <property type="entry name" value="TRANSCRIPTIONAL REGULATOR REDD-RELATED"/>
    <property type="match status" value="1"/>
</dbReference>
<reference evidence="2 3" key="1">
    <citation type="journal article" date="2021" name="Int. J. Syst. Evol. Microbiol.">
        <title>Steroidobacter gossypii sp. nov., isolated from soil of cotton cropping field.</title>
        <authorList>
            <person name="Huang R."/>
            <person name="Yang S."/>
            <person name="Zhen C."/>
            <person name="Liu W."/>
        </authorList>
    </citation>
    <scope>NUCLEOTIDE SEQUENCE [LARGE SCALE GENOMIC DNA]</scope>
    <source>
        <strain evidence="2 3">S1-65</strain>
    </source>
</reference>
<dbReference type="SMART" id="SM01043">
    <property type="entry name" value="BTAD"/>
    <property type="match status" value="1"/>
</dbReference>
<dbReference type="Proteomes" id="UP000661077">
    <property type="component" value="Unassembled WGS sequence"/>
</dbReference>
<keyword evidence="3" id="KW-1185">Reference proteome</keyword>
<dbReference type="InterPro" id="IPR036388">
    <property type="entry name" value="WH-like_DNA-bd_sf"/>
</dbReference>
<dbReference type="InterPro" id="IPR011990">
    <property type="entry name" value="TPR-like_helical_dom_sf"/>
</dbReference>
<dbReference type="RefSeq" id="WP_203166688.1">
    <property type="nucleotide sequence ID" value="NZ_JAEVLS010000002.1"/>
</dbReference>
<comment type="caution">
    <text evidence="2">The sequence shown here is derived from an EMBL/GenBank/DDBJ whole genome shotgun (WGS) entry which is preliminary data.</text>
</comment>
<organism evidence="2 3">
    <name type="scientific">Steroidobacter gossypii</name>
    <dbReference type="NCBI Taxonomy" id="2805490"/>
    <lineage>
        <taxon>Bacteria</taxon>
        <taxon>Pseudomonadati</taxon>
        <taxon>Pseudomonadota</taxon>
        <taxon>Gammaproteobacteria</taxon>
        <taxon>Steroidobacterales</taxon>
        <taxon>Steroidobacteraceae</taxon>
        <taxon>Steroidobacter</taxon>
    </lineage>
</organism>
<evidence type="ECO:0000313" key="2">
    <source>
        <dbReference type="EMBL" id="MBM0104694.1"/>
    </source>
</evidence>
<gene>
    <name evidence="2" type="ORF">JM946_08045</name>
</gene>
<dbReference type="Gene3D" id="1.25.40.10">
    <property type="entry name" value="Tetratricopeptide repeat domain"/>
    <property type="match status" value="2"/>
</dbReference>
<accession>A0ABS1WUN5</accession>
<evidence type="ECO:0000259" key="1">
    <source>
        <dbReference type="SMART" id="SM01043"/>
    </source>
</evidence>
<evidence type="ECO:0000313" key="3">
    <source>
        <dbReference type="Proteomes" id="UP000661077"/>
    </source>
</evidence>